<comment type="catalytic activity">
    <reaction evidence="1">
        <text>ATP + protein L-histidine = ADP + protein N-phospho-L-histidine.</text>
        <dbReference type="EC" id="2.7.13.3"/>
    </reaction>
</comment>
<keyword evidence="9" id="KW-1185">Reference proteome</keyword>
<dbReference type="CDD" id="cd00082">
    <property type="entry name" value="HisKA"/>
    <property type="match status" value="1"/>
</dbReference>
<dbReference type="GO" id="GO:0000155">
    <property type="term" value="F:phosphorelay sensor kinase activity"/>
    <property type="evidence" value="ECO:0007669"/>
    <property type="project" value="InterPro"/>
</dbReference>
<keyword evidence="6" id="KW-1133">Transmembrane helix</keyword>
<evidence type="ECO:0000259" key="7">
    <source>
        <dbReference type="PROSITE" id="PS50109"/>
    </source>
</evidence>
<dbReference type="PROSITE" id="PS50109">
    <property type="entry name" value="HIS_KIN"/>
    <property type="match status" value="1"/>
</dbReference>
<evidence type="ECO:0000256" key="2">
    <source>
        <dbReference type="ARBA" id="ARBA00012438"/>
    </source>
</evidence>
<feature type="transmembrane region" description="Helical" evidence="6">
    <location>
        <begin position="6"/>
        <end position="28"/>
    </location>
</feature>
<feature type="transmembrane region" description="Helical" evidence="6">
    <location>
        <begin position="202"/>
        <end position="227"/>
    </location>
</feature>
<keyword evidence="4" id="KW-0808">Transferase</keyword>
<keyword evidence="3" id="KW-0597">Phosphoprotein</keyword>
<dbReference type="AlphaFoldDB" id="A0A5B7SWN4"/>
<accession>A0A5B7SWN4</accession>
<dbReference type="SUPFAM" id="SSF55874">
    <property type="entry name" value="ATPase domain of HSP90 chaperone/DNA topoisomerase II/histidine kinase"/>
    <property type="match status" value="1"/>
</dbReference>
<organism evidence="8 9">
    <name type="scientific">Aggregatimonas sangjinii</name>
    <dbReference type="NCBI Taxonomy" id="2583587"/>
    <lineage>
        <taxon>Bacteria</taxon>
        <taxon>Pseudomonadati</taxon>
        <taxon>Bacteroidota</taxon>
        <taxon>Flavobacteriia</taxon>
        <taxon>Flavobacteriales</taxon>
        <taxon>Flavobacteriaceae</taxon>
        <taxon>Aggregatimonas</taxon>
    </lineage>
</organism>
<dbReference type="PRINTS" id="PR00344">
    <property type="entry name" value="BCTRLSENSOR"/>
</dbReference>
<protein>
    <recommendedName>
        <fullName evidence="2">histidine kinase</fullName>
        <ecNumber evidence="2">2.7.13.3</ecNumber>
    </recommendedName>
</protein>
<evidence type="ECO:0000256" key="1">
    <source>
        <dbReference type="ARBA" id="ARBA00000085"/>
    </source>
</evidence>
<dbReference type="PANTHER" id="PTHR43547:SF2">
    <property type="entry name" value="HYBRID SIGNAL TRANSDUCTION HISTIDINE KINASE C"/>
    <property type="match status" value="1"/>
</dbReference>
<dbReference type="InterPro" id="IPR036097">
    <property type="entry name" value="HisK_dim/P_sf"/>
</dbReference>
<proteinExistence type="predicted"/>
<dbReference type="Pfam" id="PF02518">
    <property type="entry name" value="HATPase_c"/>
    <property type="match status" value="1"/>
</dbReference>
<evidence type="ECO:0000256" key="3">
    <source>
        <dbReference type="ARBA" id="ARBA00022553"/>
    </source>
</evidence>
<evidence type="ECO:0000256" key="6">
    <source>
        <dbReference type="SAM" id="Phobius"/>
    </source>
</evidence>
<dbReference type="InterPro" id="IPR036890">
    <property type="entry name" value="HATPase_C_sf"/>
</dbReference>
<dbReference type="SMART" id="SM00388">
    <property type="entry name" value="HisKA"/>
    <property type="match status" value="1"/>
</dbReference>
<dbReference type="SUPFAM" id="SSF47384">
    <property type="entry name" value="Homodimeric domain of signal transducing histidine kinase"/>
    <property type="match status" value="1"/>
</dbReference>
<evidence type="ECO:0000313" key="9">
    <source>
        <dbReference type="Proteomes" id="UP000310017"/>
    </source>
</evidence>
<sequence length="465" mass="52773">MKQRINILIITAIVTLFALMGIQAYLIYNTYELKKKSFLNETKKALNKIDDATPDLLDLENLWAERLVELLVAYKYEDVSKENFVAQLTRTSDSIGSRYNVRYQQEVQKTALGYEVGFKKNLIGLVILDSVANDTVVPLNDGEKIRLVGGTFDDELGYQTKTTSWQSTFYEEKKGVPYDESRDFEFMVITENRMNISEWNRIVLGSMAGLLTASGILLLFVVGLFYYSIKNLIKQKKVAEVKTDFIDNITHELKTPLATLSIASKSLRKKEILENPEAFGKTVGIVERQNSRLQKLIDQVMTNSLGSEELVLNKEQVIDDTYFKNLIDDFSLSVQSQDLTIHQHIEPREILLRIDSFLFTTALFNILENAVKYGKESIAITLTTQLKNNHYEIIISDNGTGISAKDQKFIFDKFFRIAAGNIHNVKGLGLGLYYTKQVIDAHEGTISCKSEMNKGTIFTITIPVN</sequence>
<dbReference type="RefSeq" id="WP_138854086.1">
    <property type="nucleotide sequence ID" value="NZ_CP040710.1"/>
</dbReference>
<keyword evidence="5 8" id="KW-0418">Kinase</keyword>
<dbReference type="Gene3D" id="1.10.287.130">
    <property type="match status" value="1"/>
</dbReference>
<dbReference type="Pfam" id="PF00512">
    <property type="entry name" value="HisKA"/>
    <property type="match status" value="1"/>
</dbReference>
<dbReference type="EC" id="2.7.13.3" evidence="2"/>
<dbReference type="SMART" id="SM00387">
    <property type="entry name" value="HATPase_c"/>
    <property type="match status" value="1"/>
</dbReference>
<dbReference type="KEGG" id="asag:FGM00_17105"/>
<evidence type="ECO:0000256" key="5">
    <source>
        <dbReference type="ARBA" id="ARBA00022777"/>
    </source>
</evidence>
<gene>
    <name evidence="8" type="ORF">FGM00_17105</name>
</gene>
<dbReference type="EMBL" id="CP040710">
    <property type="protein sequence ID" value="QCX01749.1"/>
    <property type="molecule type" value="Genomic_DNA"/>
</dbReference>
<reference evidence="8 9" key="1">
    <citation type="submission" date="2019-05" db="EMBL/GenBank/DDBJ databases">
        <title>Genome sequencing of F202Z8.</title>
        <authorList>
            <person name="Kwon Y.M."/>
        </authorList>
    </citation>
    <scope>NUCLEOTIDE SEQUENCE [LARGE SCALE GENOMIC DNA]</scope>
    <source>
        <strain evidence="8 9">F202Z8</strain>
    </source>
</reference>
<dbReference type="InterPro" id="IPR005467">
    <property type="entry name" value="His_kinase_dom"/>
</dbReference>
<dbReference type="OrthoDB" id="1933776at2"/>
<dbReference type="InterPro" id="IPR003661">
    <property type="entry name" value="HisK_dim/P_dom"/>
</dbReference>
<dbReference type="InterPro" id="IPR004358">
    <property type="entry name" value="Sig_transdc_His_kin-like_C"/>
</dbReference>
<keyword evidence="6" id="KW-0472">Membrane</keyword>
<dbReference type="FunFam" id="3.30.565.10:FF:000006">
    <property type="entry name" value="Sensor histidine kinase WalK"/>
    <property type="match status" value="1"/>
</dbReference>
<dbReference type="PANTHER" id="PTHR43547">
    <property type="entry name" value="TWO-COMPONENT HISTIDINE KINASE"/>
    <property type="match status" value="1"/>
</dbReference>
<evidence type="ECO:0000256" key="4">
    <source>
        <dbReference type="ARBA" id="ARBA00022679"/>
    </source>
</evidence>
<dbReference type="Gene3D" id="3.30.565.10">
    <property type="entry name" value="Histidine kinase-like ATPase, C-terminal domain"/>
    <property type="match status" value="1"/>
</dbReference>
<dbReference type="InterPro" id="IPR003594">
    <property type="entry name" value="HATPase_dom"/>
</dbReference>
<keyword evidence="6" id="KW-0812">Transmembrane</keyword>
<dbReference type="Proteomes" id="UP000310017">
    <property type="component" value="Chromosome"/>
</dbReference>
<feature type="domain" description="Histidine kinase" evidence="7">
    <location>
        <begin position="248"/>
        <end position="465"/>
    </location>
</feature>
<evidence type="ECO:0000313" key="8">
    <source>
        <dbReference type="EMBL" id="QCX01749.1"/>
    </source>
</evidence>
<name>A0A5B7SWN4_9FLAO</name>